<dbReference type="SUPFAM" id="SSF57938">
    <property type="entry name" value="DnaJ/Hsp40 cysteine-rich domain"/>
    <property type="match status" value="1"/>
</dbReference>
<accession>A0A0D1V099</accession>
<sequence>MSIIAMDDLEHACWECNGKGEIPSDSEVHEGNEMMSCPKCDGKGYIPTALGQTILGFVKRHL</sequence>
<dbReference type="InterPro" id="IPR036410">
    <property type="entry name" value="HSP_DnaJ_Cys-rich_dom_sf"/>
</dbReference>
<name>A0A0D1V099_ANEMI</name>
<evidence type="ECO:0008006" key="3">
    <source>
        <dbReference type="Google" id="ProtNLM"/>
    </source>
</evidence>
<reference evidence="1 2" key="1">
    <citation type="submission" date="2015-07" db="EMBL/GenBank/DDBJ databases">
        <title>Fjat-14205 dsm 2895.</title>
        <authorList>
            <person name="Liu B."/>
            <person name="Wang J."/>
            <person name="Zhu Y."/>
            <person name="Liu G."/>
            <person name="Chen Q."/>
            <person name="Chen Z."/>
            <person name="Lan J."/>
            <person name="Che J."/>
            <person name="Ge C."/>
            <person name="Shi H."/>
            <person name="Pan Z."/>
            <person name="Liu X."/>
        </authorList>
    </citation>
    <scope>NUCLEOTIDE SEQUENCE [LARGE SCALE GENOMIC DNA]</scope>
    <source>
        <strain evidence="1 2">DSM 2895</strain>
    </source>
</reference>
<proteinExistence type="predicted"/>
<dbReference type="InterPro" id="IPR031538">
    <property type="entry name" value="Anti-TRAP"/>
</dbReference>
<dbReference type="AlphaFoldDB" id="A0A0D1V099"/>
<dbReference type="EMBL" id="LGUG01000004">
    <property type="protein sequence ID" value="KON96107.1"/>
    <property type="molecule type" value="Genomic_DNA"/>
</dbReference>
<comment type="caution">
    <text evidence="1">The sequence shown here is derived from an EMBL/GenBank/DDBJ whole genome shotgun (WGS) entry which is preliminary data.</text>
</comment>
<dbReference type="STRING" id="47500.AF333_12055"/>
<dbReference type="Gene3D" id="6.20.20.10">
    <property type="match status" value="1"/>
</dbReference>
<keyword evidence="2" id="KW-1185">Reference proteome</keyword>
<evidence type="ECO:0000313" key="2">
    <source>
        <dbReference type="Proteomes" id="UP000037269"/>
    </source>
</evidence>
<gene>
    <name evidence="1" type="ORF">AF333_12055</name>
</gene>
<dbReference type="RefSeq" id="WP_043067253.1">
    <property type="nucleotide sequence ID" value="NZ_BJOA01000213.1"/>
</dbReference>
<dbReference type="GeneID" id="42305914"/>
<organism evidence="1 2">
    <name type="scientific">Aneurinibacillus migulanus</name>
    <name type="common">Bacillus migulanus</name>
    <dbReference type="NCBI Taxonomy" id="47500"/>
    <lineage>
        <taxon>Bacteria</taxon>
        <taxon>Bacillati</taxon>
        <taxon>Bacillota</taxon>
        <taxon>Bacilli</taxon>
        <taxon>Bacillales</taxon>
        <taxon>Paenibacillaceae</taxon>
        <taxon>Aneurinibacillus group</taxon>
        <taxon>Aneurinibacillus</taxon>
    </lineage>
</organism>
<dbReference type="PATRIC" id="fig|47500.8.peg.2275"/>
<protein>
    <recommendedName>
        <fullName evidence="3">Tryptophan RNA-binding attenuator protein inhibitory protein</fullName>
    </recommendedName>
</protein>
<evidence type="ECO:0000313" key="1">
    <source>
        <dbReference type="EMBL" id="KON96107.1"/>
    </source>
</evidence>
<dbReference type="Pfam" id="PF15777">
    <property type="entry name" value="Anti-TRAP"/>
    <property type="match status" value="1"/>
</dbReference>
<dbReference type="Proteomes" id="UP000037269">
    <property type="component" value="Unassembled WGS sequence"/>
</dbReference>